<name>A0A815CER0_9BILA</name>
<comment type="caution">
    <text evidence="1">The sequence shown here is derived from an EMBL/GenBank/DDBJ whole genome shotgun (WGS) entry which is preliminary data.</text>
</comment>
<dbReference type="OrthoDB" id="120976at2759"/>
<dbReference type="SUPFAM" id="SSF52047">
    <property type="entry name" value="RNI-like"/>
    <property type="match status" value="1"/>
</dbReference>
<dbReference type="Pfam" id="PF13516">
    <property type="entry name" value="LRR_6"/>
    <property type="match status" value="1"/>
</dbReference>
<dbReference type="InterPro" id="IPR006553">
    <property type="entry name" value="Leu-rich_rpt_Cys-con_subtyp"/>
</dbReference>
<dbReference type="Proteomes" id="UP000663882">
    <property type="component" value="Unassembled WGS sequence"/>
</dbReference>
<gene>
    <name evidence="1" type="ORF">RFH988_LOCUS28615</name>
</gene>
<reference evidence="1" key="1">
    <citation type="submission" date="2021-02" db="EMBL/GenBank/DDBJ databases">
        <authorList>
            <person name="Nowell W R."/>
        </authorList>
    </citation>
    <scope>NUCLEOTIDE SEQUENCE</scope>
</reference>
<accession>A0A815CER0</accession>
<proteinExistence type="predicted"/>
<organism evidence="1 2">
    <name type="scientific">Rotaria sordida</name>
    <dbReference type="NCBI Taxonomy" id="392033"/>
    <lineage>
        <taxon>Eukaryota</taxon>
        <taxon>Metazoa</taxon>
        <taxon>Spiralia</taxon>
        <taxon>Gnathifera</taxon>
        <taxon>Rotifera</taxon>
        <taxon>Eurotatoria</taxon>
        <taxon>Bdelloidea</taxon>
        <taxon>Philodinida</taxon>
        <taxon>Philodinidae</taxon>
        <taxon>Rotaria</taxon>
    </lineage>
</organism>
<dbReference type="InterPro" id="IPR001611">
    <property type="entry name" value="Leu-rich_rpt"/>
</dbReference>
<evidence type="ECO:0000313" key="1">
    <source>
        <dbReference type="EMBL" id="CAF1279372.1"/>
    </source>
</evidence>
<dbReference type="AlphaFoldDB" id="A0A815CER0"/>
<dbReference type="SMART" id="SM00367">
    <property type="entry name" value="LRR_CC"/>
    <property type="match status" value="1"/>
</dbReference>
<dbReference type="Gene3D" id="3.80.10.10">
    <property type="entry name" value="Ribonuclease Inhibitor"/>
    <property type="match status" value="1"/>
</dbReference>
<dbReference type="InterPro" id="IPR032675">
    <property type="entry name" value="LRR_dom_sf"/>
</dbReference>
<evidence type="ECO:0000313" key="2">
    <source>
        <dbReference type="Proteomes" id="UP000663882"/>
    </source>
</evidence>
<protein>
    <submittedName>
        <fullName evidence="1">Uncharacterized protein</fullName>
    </submittedName>
</protein>
<dbReference type="EMBL" id="CAJNOO010002565">
    <property type="protein sequence ID" value="CAF1279372.1"/>
    <property type="molecule type" value="Genomic_DNA"/>
</dbReference>
<sequence>MNPSKDLHSSSYLVRETFIVPKDDQDINLVPERKNVQQKRNTEYLIQVLYKLKFSEEECISRFSASFENQVDSSSQQRNSESLWKTWKYRLALARTTQERSEALKFLSSYKDKSNSCHHLPTFNELQTEHDNHDSKDARSVSQLQVDKIESDPTLSNTGITDRGVRLLADLLCDVDADTDSCCSSLEKLYLSFNTSITDESMEALLQIIEQNRTLKLLSVQYCSLSDQARQLLRETGRKKKKKKFSLSE</sequence>